<reference evidence="2 3" key="1">
    <citation type="submission" date="2019-03" db="EMBL/GenBank/DDBJ databases">
        <title>First draft genome of Liparis tanakae, snailfish: a comprehensive survey of snailfish specific genes.</title>
        <authorList>
            <person name="Kim W."/>
            <person name="Song I."/>
            <person name="Jeong J.-H."/>
            <person name="Kim D."/>
            <person name="Kim S."/>
            <person name="Ryu S."/>
            <person name="Song J.Y."/>
            <person name="Lee S.K."/>
        </authorList>
    </citation>
    <scope>NUCLEOTIDE SEQUENCE [LARGE SCALE GENOMIC DNA]</scope>
    <source>
        <tissue evidence="2">Muscle</tissue>
    </source>
</reference>
<evidence type="ECO:0000256" key="1">
    <source>
        <dbReference type="SAM" id="MobiDB-lite"/>
    </source>
</evidence>
<dbReference type="Proteomes" id="UP000314294">
    <property type="component" value="Unassembled WGS sequence"/>
</dbReference>
<evidence type="ECO:0000313" key="3">
    <source>
        <dbReference type="Proteomes" id="UP000314294"/>
    </source>
</evidence>
<feature type="region of interest" description="Disordered" evidence="1">
    <location>
        <begin position="1"/>
        <end position="40"/>
    </location>
</feature>
<dbReference type="AlphaFoldDB" id="A0A4Z2EZ14"/>
<evidence type="ECO:0000313" key="2">
    <source>
        <dbReference type="EMBL" id="TNN34125.1"/>
    </source>
</evidence>
<gene>
    <name evidence="2" type="ORF">EYF80_055718</name>
</gene>
<comment type="caution">
    <text evidence="2">The sequence shown here is derived from an EMBL/GenBank/DDBJ whole genome shotgun (WGS) entry which is preliminary data.</text>
</comment>
<dbReference type="EMBL" id="SRLO01002037">
    <property type="protein sequence ID" value="TNN34125.1"/>
    <property type="molecule type" value="Genomic_DNA"/>
</dbReference>
<name>A0A4Z2EZ14_9TELE</name>
<sequence>MQRFTLTETHIKPDPRASPEPVGPQRGAANTDSLIATSGGTCDHPLPVTILYL</sequence>
<proteinExistence type="predicted"/>
<accession>A0A4Z2EZ14</accession>
<keyword evidence="3" id="KW-1185">Reference proteome</keyword>
<organism evidence="2 3">
    <name type="scientific">Liparis tanakae</name>
    <name type="common">Tanaka's snailfish</name>
    <dbReference type="NCBI Taxonomy" id="230148"/>
    <lineage>
        <taxon>Eukaryota</taxon>
        <taxon>Metazoa</taxon>
        <taxon>Chordata</taxon>
        <taxon>Craniata</taxon>
        <taxon>Vertebrata</taxon>
        <taxon>Euteleostomi</taxon>
        <taxon>Actinopterygii</taxon>
        <taxon>Neopterygii</taxon>
        <taxon>Teleostei</taxon>
        <taxon>Neoteleostei</taxon>
        <taxon>Acanthomorphata</taxon>
        <taxon>Eupercaria</taxon>
        <taxon>Perciformes</taxon>
        <taxon>Cottioidei</taxon>
        <taxon>Cottales</taxon>
        <taxon>Liparidae</taxon>
        <taxon>Liparis</taxon>
    </lineage>
</organism>
<protein>
    <submittedName>
        <fullName evidence="2">Uncharacterized protein</fullName>
    </submittedName>
</protein>
<feature type="compositionally biased region" description="Polar residues" evidence="1">
    <location>
        <begin position="28"/>
        <end position="40"/>
    </location>
</feature>